<dbReference type="AlphaFoldDB" id="A0A0B4XIA6"/>
<keyword evidence="2" id="KW-1185">Reference proteome</keyword>
<reference evidence="1 2" key="1">
    <citation type="journal article" date="2012" name="J. Bacteriol.">
        <title>Genome sequence of an alkane-degrading bacterium, Alcanivorax pacificus type strain W11-5, isolated from deep sea sediment.</title>
        <authorList>
            <person name="Lai Q."/>
            <person name="Shao Z."/>
        </authorList>
    </citation>
    <scope>NUCLEOTIDE SEQUENCE [LARGE SCALE GENOMIC DNA]</scope>
    <source>
        <strain evidence="1 2">W11-5</strain>
    </source>
</reference>
<dbReference type="SUPFAM" id="SSF48150">
    <property type="entry name" value="DNA-glycosylase"/>
    <property type="match status" value="1"/>
</dbReference>
<dbReference type="GO" id="GO:0008725">
    <property type="term" value="F:DNA-3-methyladenine glycosylase activity"/>
    <property type="evidence" value="ECO:0007669"/>
    <property type="project" value="InterPro"/>
</dbReference>
<dbReference type="Pfam" id="PF03352">
    <property type="entry name" value="Adenine_glyco"/>
    <property type="match status" value="1"/>
</dbReference>
<dbReference type="PANTHER" id="PTHR30037">
    <property type="entry name" value="DNA-3-METHYLADENINE GLYCOSYLASE 1"/>
    <property type="match status" value="1"/>
</dbReference>
<dbReference type="InterPro" id="IPR005019">
    <property type="entry name" value="Adenine_glyco"/>
</dbReference>
<evidence type="ECO:0008006" key="3">
    <source>
        <dbReference type="Google" id="ProtNLM"/>
    </source>
</evidence>
<sequence>MKAFEDIFALACRRHGGEAAVRARLPEVVSAATLRRRSDAWYLSTMMRRIFRAGLSHDMVDNKWPAFEDAFFGFEPEKLVLMSDHMLDERLQDTRLIRHAGKMQAIRFNAQMVREVSQEHGGFGRFLSEWPDQDIVGLWLVLGRKGKQLGGNSAPAFLRMAGRDTWYPTDDVRAALIANGVIERALASQRDRRAAQAAINTWQAESGLPQAHVSRILSMTVG</sequence>
<dbReference type="KEGG" id="apac:S7S_07540"/>
<dbReference type="Proteomes" id="UP000006764">
    <property type="component" value="Chromosome"/>
</dbReference>
<dbReference type="InterPro" id="IPR052891">
    <property type="entry name" value="DNA-3mA_glycosylase"/>
</dbReference>
<dbReference type="EMBL" id="CP004387">
    <property type="protein sequence ID" value="AJD47924.1"/>
    <property type="molecule type" value="Genomic_DNA"/>
</dbReference>
<dbReference type="InterPro" id="IPR011257">
    <property type="entry name" value="DNA_glycosylase"/>
</dbReference>
<dbReference type="RefSeq" id="WP_008735655.1">
    <property type="nucleotide sequence ID" value="NZ_CP004387.1"/>
</dbReference>
<organism evidence="1 2">
    <name type="scientific">Isoalcanivorax pacificus W11-5</name>
    <dbReference type="NCBI Taxonomy" id="391936"/>
    <lineage>
        <taxon>Bacteria</taxon>
        <taxon>Pseudomonadati</taxon>
        <taxon>Pseudomonadota</taxon>
        <taxon>Gammaproteobacteria</taxon>
        <taxon>Oceanospirillales</taxon>
        <taxon>Alcanivoracaceae</taxon>
        <taxon>Isoalcanivorax</taxon>
    </lineage>
</organism>
<dbReference type="PANTHER" id="PTHR30037:SF3">
    <property type="entry name" value="BLR0857 PROTEIN"/>
    <property type="match status" value="1"/>
</dbReference>
<proteinExistence type="predicted"/>
<evidence type="ECO:0000313" key="1">
    <source>
        <dbReference type="EMBL" id="AJD47924.1"/>
    </source>
</evidence>
<name>A0A0B4XIA6_9GAMM</name>
<dbReference type="STRING" id="391936.S7S_07540"/>
<gene>
    <name evidence="1" type="ORF">S7S_07540</name>
</gene>
<dbReference type="OrthoDB" id="9795156at2"/>
<dbReference type="GO" id="GO:0006284">
    <property type="term" value="P:base-excision repair"/>
    <property type="evidence" value="ECO:0007669"/>
    <property type="project" value="InterPro"/>
</dbReference>
<accession>A0A0B4XIA6</accession>
<evidence type="ECO:0000313" key="2">
    <source>
        <dbReference type="Proteomes" id="UP000006764"/>
    </source>
</evidence>
<dbReference type="Gene3D" id="1.10.340.30">
    <property type="entry name" value="Hypothetical protein, domain 2"/>
    <property type="match status" value="1"/>
</dbReference>
<dbReference type="HOGENOM" id="CLU_1239284_0_0_6"/>
<protein>
    <recommendedName>
        <fullName evidence="3">3-methyladenine DNA glycosylase</fullName>
    </recommendedName>
</protein>